<keyword evidence="1" id="KW-0813">Transport</keyword>
<evidence type="ECO:0000256" key="1">
    <source>
        <dbReference type="RuleBase" id="RU365057"/>
    </source>
</evidence>
<keyword evidence="1" id="KW-0653">Protein transport</keyword>
<feature type="compositionally biased region" description="Acidic residues" evidence="2">
    <location>
        <begin position="615"/>
        <end position="625"/>
    </location>
</feature>
<evidence type="ECO:0000313" key="5">
    <source>
        <dbReference type="EMBL" id="EDO05299.1"/>
    </source>
</evidence>
<proteinExistence type="inferred from homology"/>
<reference evidence="5 6" key="1">
    <citation type="journal article" date="2007" name="PLoS Pathog.">
        <title>Genome sequence of Babesia bovis and comparative analysis of apicomplexan hemoprotozoa.</title>
        <authorList>
            <person name="Brayton K.A."/>
            <person name="Lau A.O.T."/>
            <person name="Herndon D.R."/>
            <person name="Hannick L."/>
            <person name="Kappmeyer L.S."/>
            <person name="Berens S.J."/>
            <person name="Bidwell S.L."/>
            <person name="Brown W.C."/>
            <person name="Crabtree J."/>
            <person name="Fadrosh D."/>
            <person name="Feldblum T."/>
            <person name="Forberger H.A."/>
            <person name="Haas B.J."/>
            <person name="Howell J.M."/>
            <person name="Khouri H."/>
            <person name="Koo H."/>
            <person name="Mann D.J."/>
            <person name="Norimine J."/>
            <person name="Paulsen I.T."/>
            <person name="Radune D."/>
            <person name="Ren Q."/>
            <person name="Smith R.K. Jr."/>
            <person name="Suarez C.E."/>
            <person name="White O."/>
            <person name="Wortman J.R."/>
            <person name="Knowles D.P. Jr."/>
            <person name="McElwain T.F."/>
            <person name="Nene V.M."/>
        </authorList>
    </citation>
    <scope>NUCLEOTIDE SEQUENCE [LARGE SCALE GENOMIC DNA]</scope>
    <source>
        <strain evidence="5">T2Bo</strain>
    </source>
</reference>
<feature type="compositionally biased region" description="Basic residues" evidence="2">
    <location>
        <begin position="314"/>
        <end position="323"/>
    </location>
</feature>
<sequence>MEGLDALILQIRREPEAHRADFLMKWEEFTASFNVLHLTPHLYNADVMSLLSFVAQCVPYYAGDNDNNVDLRYLPQSTNDSKPSRRPSLKSVSTSLTDHSSTNDGGPGSAVTDQSCLGRELCMMLIDFIKSYRKGLNIKMLKQMLSTTFLLRSKRLIDMFTIWPEWLALLDLDDRDARKRLFVFIVRDLTIVSQQVKDANVIRAMKRLFYDYLRAKSLQVQLLTCCICVEMHKRRLWRDEHTVNNIAQCALASNLKLVLAGAHFLLGTRNHFDVAFEALEDLEEEIASLETLNKQQGHSGVGAHSKKSEGRQNRLSRSKKSVAKQLERRKKRLELCQIREFAAIDELHDPQKFTERLFERCRNKDVTFGAKLILLHLISLVIARHKLLVPSFYSFLLKYINHKQRLVTKILAISAQAVHTNLPPGILDPLLTAILDQFVSEDRSNEVITAGINTLREIASRAPLLFPEDMVAQIVEFRNIKNKAVSTATKSFINLYREHAPELLHPTLRGREAGTRLTQAKRGKLSKAPIPFSDAQILSQEDFRLKNYMAGMEEVEETATDEEIEMESDGISEDLDEDDVSMEETDEYSDSDSDDLNETTPDEPKRKRAIKSDSSDDTDDEEDEEDRIKVNPDDLIYGSKRKRVAAEARREAAKARLERKKQHHTAESRAGNKQSTTNRVKARNKPVLMTMQSKRVRGKQSQNIAEKLASLKRHLKSLKTGNVKHKKRRR</sequence>
<evidence type="ECO:0000256" key="2">
    <source>
        <dbReference type="SAM" id="MobiDB-lite"/>
    </source>
</evidence>
<evidence type="ECO:0000259" key="3">
    <source>
        <dbReference type="Pfam" id="PF08158"/>
    </source>
</evidence>
<dbReference type="GeneID" id="5477385"/>
<dbReference type="Pfam" id="PF08158">
    <property type="entry name" value="SDA1_HEAT"/>
    <property type="match status" value="1"/>
</dbReference>
<protein>
    <recommendedName>
        <fullName evidence="1">Protein SDA1</fullName>
    </recommendedName>
</protein>
<keyword evidence="1" id="KW-0690">Ribosome biogenesis</keyword>
<feature type="compositionally biased region" description="Basic and acidic residues" evidence="2">
    <location>
        <begin position="602"/>
        <end position="614"/>
    </location>
</feature>
<feature type="domain" description="SDA1 C-terminal" evidence="4">
    <location>
        <begin position="675"/>
        <end position="716"/>
    </location>
</feature>
<dbReference type="PANTHER" id="PTHR12730">
    <property type="entry name" value="HSDA/SDA1-RELATED"/>
    <property type="match status" value="1"/>
</dbReference>
<dbReference type="eggNOG" id="KOG2229">
    <property type="taxonomic scope" value="Eukaryota"/>
</dbReference>
<feature type="domain" description="SDA1 N-terminal" evidence="3">
    <location>
        <begin position="123"/>
        <end position="481"/>
    </location>
</feature>
<feature type="compositionally biased region" description="Acidic residues" evidence="2">
    <location>
        <begin position="556"/>
        <end position="601"/>
    </location>
</feature>
<feature type="compositionally biased region" description="Basic and acidic residues" evidence="2">
    <location>
        <begin position="644"/>
        <end position="656"/>
    </location>
</feature>
<organism evidence="5 6">
    <name type="scientific">Babesia bovis</name>
    <dbReference type="NCBI Taxonomy" id="5865"/>
    <lineage>
        <taxon>Eukaryota</taxon>
        <taxon>Sar</taxon>
        <taxon>Alveolata</taxon>
        <taxon>Apicomplexa</taxon>
        <taxon>Aconoidasida</taxon>
        <taxon>Piroplasmida</taxon>
        <taxon>Babesiidae</taxon>
        <taxon>Babesia</taxon>
    </lineage>
</organism>
<dbReference type="GO" id="GO:0015031">
    <property type="term" value="P:protein transport"/>
    <property type="evidence" value="ECO:0007669"/>
    <property type="project" value="UniProtKB-KW"/>
</dbReference>
<dbReference type="InterPro" id="IPR012977">
    <property type="entry name" value="SDA1_N"/>
</dbReference>
<dbReference type="OMA" id="AMYKTYK"/>
<evidence type="ECO:0000313" key="6">
    <source>
        <dbReference type="Proteomes" id="UP000002173"/>
    </source>
</evidence>
<feature type="region of interest" description="Disordered" evidence="2">
    <location>
        <begin position="556"/>
        <end position="702"/>
    </location>
</feature>
<dbReference type="InParanoid" id="A7AW71"/>
<feature type="region of interest" description="Disordered" evidence="2">
    <location>
        <begin position="293"/>
        <end position="323"/>
    </location>
</feature>
<dbReference type="PANTHER" id="PTHR12730:SF0">
    <property type="entry name" value="PROTEIN SDA1 HOMOLOG"/>
    <property type="match status" value="1"/>
</dbReference>
<dbReference type="STRING" id="5865.A7AW71"/>
<dbReference type="EMBL" id="AAXT01000005">
    <property type="protein sequence ID" value="EDO05299.1"/>
    <property type="molecule type" value="Genomic_DNA"/>
</dbReference>
<dbReference type="GO" id="GO:0042273">
    <property type="term" value="P:ribosomal large subunit biogenesis"/>
    <property type="evidence" value="ECO:0007669"/>
    <property type="project" value="UniProtKB-UniRule"/>
</dbReference>
<dbReference type="GO" id="GO:0005730">
    <property type="term" value="C:nucleolus"/>
    <property type="evidence" value="ECO:0007669"/>
    <property type="project" value="UniProtKB-SubCell"/>
</dbReference>
<keyword evidence="6" id="KW-1185">Reference proteome</keyword>
<feature type="region of interest" description="Disordered" evidence="2">
    <location>
        <begin position="75"/>
        <end position="111"/>
    </location>
</feature>
<evidence type="ECO:0000259" key="4">
    <source>
        <dbReference type="Pfam" id="PF21638"/>
    </source>
</evidence>
<comment type="subcellular location">
    <subcellularLocation>
        <location evidence="1">Nucleus</location>
        <location evidence="1">Nucleolus</location>
    </subcellularLocation>
</comment>
<keyword evidence="1" id="KW-0539">Nucleus</keyword>
<dbReference type="Pfam" id="PF21638">
    <property type="entry name" value="SDA1_C"/>
    <property type="match status" value="1"/>
</dbReference>
<dbReference type="Proteomes" id="UP000002173">
    <property type="component" value="Unassembled WGS sequence"/>
</dbReference>
<dbReference type="VEuPathDB" id="PiroplasmaDB:BBOV_I002170"/>
<dbReference type="GO" id="GO:0000055">
    <property type="term" value="P:ribosomal large subunit export from nucleus"/>
    <property type="evidence" value="ECO:0007669"/>
    <property type="project" value="UniProtKB-UniRule"/>
</dbReference>
<dbReference type="AlphaFoldDB" id="A7AW71"/>
<gene>
    <name evidence="5" type="ORF">BBOV_I002170</name>
</gene>
<dbReference type="KEGG" id="bbo:BBOV_I002170"/>
<comment type="similarity">
    <text evidence="1">Belongs to the SDA1 family.</text>
</comment>
<dbReference type="InterPro" id="IPR048292">
    <property type="entry name" value="SDA1_C"/>
</dbReference>
<reference evidence="6" key="3">
    <citation type="journal article" date="2021" name="Int. J. Parasitol.">
        <title>Comparative analysis of gene expression between Babesia bovis blood stages and kinetes allowed by improved genome annotation.</title>
        <authorList>
            <person name="Ueti M.W."/>
            <person name="Johnson W.C."/>
            <person name="Kappmeyer L.S."/>
            <person name="Herndon D.R."/>
            <person name="Mousel M.R."/>
            <person name="Reif K.E."/>
            <person name="Taus N.S."/>
            <person name="Ifeonu O.O."/>
            <person name="Silva J.C."/>
            <person name="Suarez C.E."/>
            <person name="Brayton K.A."/>
        </authorList>
    </citation>
    <scope>NUCLEOTIDE SEQUENCE [LARGE SCALE GENOMIC DNA]</scope>
</reference>
<feature type="compositionally biased region" description="Polar residues" evidence="2">
    <location>
        <begin position="90"/>
        <end position="104"/>
    </location>
</feature>
<accession>A7AW71</accession>
<comment type="caution">
    <text evidence="5">The sequence shown here is derived from an EMBL/GenBank/DDBJ whole genome shotgun (WGS) entry which is preliminary data.</text>
</comment>
<comment type="function">
    <text evidence="1">Required for 60S pre-ribosomal subunits export to the cytoplasm.</text>
</comment>
<dbReference type="InterPro" id="IPR027312">
    <property type="entry name" value="Sda1"/>
</dbReference>
<dbReference type="RefSeq" id="XP_001608867.1">
    <property type="nucleotide sequence ID" value="XM_001608817.1"/>
</dbReference>
<reference evidence="6" key="2">
    <citation type="journal article" date="2020" name="Data Brief">
        <title>Transcriptome dataset of Babesia bovis life stages within vertebrate and invertebrate hosts.</title>
        <authorList>
            <person name="Ueti M.W."/>
            <person name="Johnson W.C."/>
            <person name="Kappmeyer L.S."/>
            <person name="Herndon D.R."/>
            <person name="Mousel M.R."/>
            <person name="Reif K.E."/>
            <person name="Taus N.S."/>
            <person name="Ifeonu O.O."/>
            <person name="Silva J.C."/>
            <person name="Suarez C.E."/>
            <person name="Brayton K.A."/>
        </authorList>
    </citation>
    <scope>NUCLEOTIDE SEQUENCE [LARGE SCALE GENOMIC DNA]</scope>
</reference>
<name>A7AW71_BABBO</name>